<protein>
    <submittedName>
        <fullName evidence="1">Cysteine-rich CWC family protein</fullName>
    </submittedName>
</protein>
<dbReference type="InterPro" id="IPR032720">
    <property type="entry name" value="Cys_rich_CWC"/>
</dbReference>
<name>A0ABR8Q3A8_9CLOT</name>
<dbReference type="EMBL" id="JACSQZ010000019">
    <property type="protein sequence ID" value="MBD7914917.1"/>
    <property type="molecule type" value="Genomic_DNA"/>
</dbReference>
<evidence type="ECO:0000313" key="2">
    <source>
        <dbReference type="Proteomes" id="UP000640335"/>
    </source>
</evidence>
<gene>
    <name evidence="1" type="ORF">H9660_07130</name>
</gene>
<reference evidence="1 2" key="1">
    <citation type="submission" date="2020-08" db="EMBL/GenBank/DDBJ databases">
        <title>A Genomic Blueprint of the Chicken Gut Microbiome.</title>
        <authorList>
            <person name="Gilroy R."/>
            <person name="Ravi A."/>
            <person name="Getino M."/>
            <person name="Pursley I."/>
            <person name="Horton D.L."/>
            <person name="Alikhan N.-F."/>
            <person name="Baker D."/>
            <person name="Gharbi K."/>
            <person name="Hall N."/>
            <person name="Watson M."/>
            <person name="Adriaenssens E.M."/>
            <person name="Foster-Nyarko E."/>
            <person name="Jarju S."/>
            <person name="Secka A."/>
            <person name="Antonio M."/>
            <person name="Oren A."/>
            <person name="Chaudhuri R."/>
            <person name="La Ragione R.M."/>
            <person name="Hildebrand F."/>
            <person name="Pallen M.J."/>
        </authorList>
    </citation>
    <scope>NUCLEOTIDE SEQUENCE [LARGE SCALE GENOMIC DNA]</scope>
    <source>
        <strain evidence="1 2">Sa3CUN1</strain>
    </source>
</reference>
<keyword evidence="2" id="KW-1185">Reference proteome</keyword>
<organism evidence="1 2">
    <name type="scientific">Clostridium gallinarum</name>
    <dbReference type="NCBI Taxonomy" id="2762246"/>
    <lineage>
        <taxon>Bacteria</taxon>
        <taxon>Bacillati</taxon>
        <taxon>Bacillota</taxon>
        <taxon>Clostridia</taxon>
        <taxon>Eubacteriales</taxon>
        <taxon>Clostridiaceae</taxon>
        <taxon>Clostridium</taxon>
    </lineage>
</organism>
<dbReference type="Pfam" id="PF14375">
    <property type="entry name" value="Cys_rich_CWC"/>
    <property type="match status" value="1"/>
</dbReference>
<comment type="caution">
    <text evidence="1">The sequence shown here is derived from an EMBL/GenBank/DDBJ whole genome shotgun (WGS) entry which is preliminary data.</text>
</comment>
<sequence length="63" mass="7327">MIEHKPNKTCPICGEYNNCQVGQKECWCHTVKFTKEILEMVPEEKRGKACMCKSCFDKLSQNK</sequence>
<evidence type="ECO:0000313" key="1">
    <source>
        <dbReference type="EMBL" id="MBD7914917.1"/>
    </source>
</evidence>
<proteinExistence type="predicted"/>
<dbReference type="Proteomes" id="UP000640335">
    <property type="component" value="Unassembled WGS sequence"/>
</dbReference>
<accession>A0ABR8Q3A8</accession>
<dbReference type="RefSeq" id="WP_191749681.1">
    <property type="nucleotide sequence ID" value="NZ_JACSQZ010000019.1"/>
</dbReference>